<dbReference type="EMBL" id="JAXCGZ010000068">
    <property type="protein sequence ID" value="KAK7086826.1"/>
    <property type="molecule type" value="Genomic_DNA"/>
</dbReference>
<dbReference type="InterPro" id="IPR000974">
    <property type="entry name" value="Glyco_hydro_22_lys"/>
</dbReference>
<dbReference type="CDD" id="cd16899">
    <property type="entry name" value="LYZ_C_invert"/>
    <property type="match status" value="1"/>
</dbReference>
<accession>A0AAN9AH95</accession>
<keyword evidence="6" id="KW-0378">Hydrolase</keyword>
<gene>
    <name evidence="9" type="ORF">SK128_021091</name>
</gene>
<dbReference type="Pfam" id="PF00062">
    <property type="entry name" value="Lys"/>
    <property type="match status" value="1"/>
</dbReference>
<dbReference type="PRINTS" id="PR00137">
    <property type="entry name" value="LYSOZYME"/>
</dbReference>
<dbReference type="InterPro" id="IPR001916">
    <property type="entry name" value="Glyco_hydro_22"/>
</dbReference>
<feature type="signal peptide" evidence="8">
    <location>
        <begin position="1"/>
        <end position="26"/>
    </location>
</feature>
<comment type="catalytic activity">
    <reaction evidence="1">
        <text>Hydrolysis of (1-&gt;4)-beta-linkages between N-acetylmuramic acid and N-acetyl-D-glucosamine residues in a peptidoglycan and between N-acetyl-D-glucosamine residues in chitodextrins.</text>
        <dbReference type="EC" id="3.2.1.17"/>
    </reaction>
</comment>
<organism evidence="9 10">
    <name type="scientific">Halocaridina rubra</name>
    <name type="common">Hawaiian red shrimp</name>
    <dbReference type="NCBI Taxonomy" id="373956"/>
    <lineage>
        <taxon>Eukaryota</taxon>
        <taxon>Metazoa</taxon>
        <taxon>Ecdysozoa</taxon>
        <taxon>Arthropoda</taxon>
        <taxon>Crustacea</taxon>
        <taxon>Multicrustacea</taxon>
        <taxon>Malacostraca</taxon>
        <taxon>Eumalacostraca</taxon>
        <taxon>Eucarida</taxon>
        <taxon>Decapoda</taxon>
        <taxon>Pleocyemata</taxon>
        <taxon>Caridea</taxon>
        <taxon>Atyoidea</taxon>
        <taxon>Atyidae</taxon>
        <taxon>Halocaridina</taxon>
    </lineage>
</organism>
<dbReference type="AlphaFoldDB" id="A0AAN9AH95"/>
<dbReference type="Proteomes" id="UP001381693">
    <property type="component" value="Unassembled WGS sequence"/>
</dbReference>
<name>A0AAN9AH95_HALRR</name>
<evidence type="ECO:0000256" key="3">
    <source>
        <dbReference type="ARBA" id="ARBA00012732"/>
    </source>
</evidence>
<evidence type="ECO:0000256" key="2">
    <source>
        <dbReference type="ARBA" id="ARBA00010859"/>
    </source>
</evidence>
<proteinExistence type="inferred from homology"/>
<keyword evidence="6" id="KW-0326">Glycosidase</keyword>
<dbReference type="GO" id="GO:0003796">
    <property type="term" value="F:lysozyme activity"/>
    <property type="evidence" value="ECO:0007669"/>
    <property type="project" value="UniProtKB-EC"/>
</dbReference>
<evidence type="ECO:0000256" key="1">
    <source>
        <dbReference type="ARBA" id="ARBA00000632"/>
    </source>
</evidence>
<dbReference type="GO" id="GO:0031640">
    <property type="term" value="P:killing of cells of another organism"/>
    <property type="evidence" value="ECO:0007669"/>
    <property type="project" value="UniProtKB-KW"/>
</dbReference>
<dbReference type="PRINTS" id="PR00135">
    <property type="entry name" value="LYZLACT"/>
</dbReference>
<dbReference type="Gene3D" id="1.10.530.10">
    <property type="match status" value="1"/>
</dbReference>
<evidence type="ECO:0000313" key="10">
    <source>
        <dbReference type="Proteomes" id="UP001381693"/>
    </source>
</evidence>
<evidence type="ECO:0000256" key="7">
    <source>
        <dbReference type="RuleBase" id="RU004440"/>
    </source>
</evidence>
<evidence type="ECO:0000256" key="6">
    <source>
        <dbReference type="ARBA" id="ARBA00023295"/>
    </source>
</evidence>
<dbReference type="PANTHER" id="PTHR11407:SF63">
    <property type="entry name" value="LYSOZYME C"/>
    <property type="match status" value="1"/>
</dbReference>
<protein>
    <recommendedName>
        <fullName evidence="3">lysozyme</fullName>
        <ecNumber evidence="3">3.2.1.17</ecNumber>
    </recommendedName>
</protein>
<dbReference type="GO" id="GO:0042742">
    <property type="term" value="P:defense response to bacterium"/>
    <property type="evidence" value="ECO:0007669"/>
    <property type="project" value="UniProtKB-KW"/>
</dbReference>
<dbReference type="FunFam" id="1.10.530.10:FF:000001">
    <property type="entry name" value="Lysozyme C"/>
    <property type="match status" value="1"/>
</dbReference>
<feature type="chain" id="PRO_5043031499" description="lysozyme" evidence="8">
    <location>
        <begin position="27"/>
        <end position="155"/>
    </location>
</feature>
<keyword evidence="4" id="KW-0081">Bacteriolytic enzyme</keyword>
<dbReference type="SMART" id="SM00263">
    <property type="entry name" value="LYZ1"/>
    <property type="match status" value="1"/>
</dbReference>
<evidence type="ECO:0000256" key="4">
    <source>
        <dbReference type="ARBA" id="ARBA00022638"/>
    </source>
</evidence>
<dbReference type="SUPFAM" id="SSF53955">
    <property type="entry name" value="Lysozyme-like"/>
    <property type="match status" value="1"/>
</dbReference>
<evidence type="ECO:0000313" key="9">
    <source>
        <dbReference type="EMBL" id="KAK7086826.1"/>
    </source>
</evidence>
<dbReference type="InterPro" id="IPR023346">
    <property type="entry name" value="Lysozyme-like_dom_sf"/>
</dbReference>
<evidence type="ECO:0000256" key="5">
    <source>
        <dbReference type="ARBA" id="ARBA00023157"/>
    </source>
</evidence>
<dbReference type="PROSITE" id="PS51348">
    <property type="entry name" value="GLYCOSYL_HYDROL_F22_2"/>
    <property type="match status" value="1"/>
</dbReference>
<dbReference type="PANTHER" id="PTHR11407">
    <property type="entry name" value="LYSOZYME C"/>
    <property type="match status" value="1"/>
</dbReference>
<keyword evidence="8" id="KW-0732">Signal</keyword>
<reference evidence="9 10" key="1">
    <citation type="submission" date="2023-11" db="EMBL/GenBank/DDBJ databases">
        <title>Halocaridina rubra genome assembly.</title>
        <authorList>
            <person name="Smith C."/>
        </authorList>
    </citation>
    <scope>NUCLEOTIDE SEQUENCE [LARGE SCALE GENOMIC DNA]</scope>
    <source>
        <strain evidence="9">EP-1</strain>
        <tissue evidence="9">Whole</tissue>
    </source>
</reference>
<sequence>MSSRGFSFILLLSTALQLLFSTQVSAKVYSKCGLAQELENVYRLPRSEIKNWVCIAEFESSFNTQAINTHTVDGSTDYGIFQINNRYWCKDSYGGSNGCRVDCSALLSNSISASLTCARKIEREQGLSAWVAYVQRCQNRDLNQYMAECWGRGEF</sequence>
<evidence type="ECO:0000256" key="8">
    <source>
        <dbReference type="SAM" id="SignalP"/>
    </source>
</evidence>
<keyword evidence="10" id="KW-1185">Reference proteome</keyword>
<comment type="caution">
    <text evidence="9">The sequence shown here is derived from an EMBL/GenBank/DDBJ whole genome shotgun (WGS) entry which is preliminary data.</text>
</comment>
<keyword evidence="4" id="KW-0929">Antimicrobial</keyword>
<comment type="similarity">
    <text evidence="2 7">Belongs to the glycosyl hydrolase 22 family.</text>
</comment>
<keyword evidence="5" id="KW-1015">Disulfide bond</keyword>
<dbReference type="EC" id="3.2.1.17" evidence="3"/>